<evidence type="ECO:0008006" key="4">
    <source>
        <dbReference type="Google" id="ProtNLM"/>
    </source>
</evidence>
<keyword evidence="3" id="KW-1185">Reference proteome</keyword>
<sequence length="199" mass="21797">MLELKTAKLSALISLFFLAGLSLPQQAEAHCDRINGPVAMDARKALETGEVSHALIWVTEKQSDELKSVFEQASKVYAKGEESKELAERFFMETTVRLHREAEGMSYTGLKPAQPNPEDIAVAEEALQSGDVQPVATLLASEIEKKVTELHQQAMKAQNGKDESVALGREAVDAYVRYVVYVHSLYKTIQAGPAHGIGN</sequence>
<accession>A0A2A2G8R6</accession>
<protein>
    <recommendedName>
        <fullName evidence="4">DUF4142 domain-containing protein</fullName>
    </recommendedName>
</protein>
<dbReference type="Pfam" id="PF20046">
    <property type="entry name" value="DUF6448"/>
    <property type="match status" value="1"/>
</dbReference>
<proteinExistence type="predicted"/>
<dbReference type="Proteomes" id="UP000218831">
    <property type="component" value="Unassembled WGS sequence"/>
</dbReference>
<organism evidence="2 3">
    <name type="scientific">Fodinibius salipaludis</name>
    <dbReference type="NCBI Taxonomy" id="2032627"/>
    <lineage>
        <taxon>Bacteria</taxon>
        <taxon>Pseudomonadati</taxon>
        <taxon>Balneolota</taxon>
        <taxon>Balneolia</taxon>
        <taxon>Balneolales</taxon>
        <taxon>Balneolaceae</taxon>
        <taxon>Fodinibius</taxon>
    </lineage>
</organism>
<reference evidence="2 3" key="1">
    <citation type="submission" date="2017-08" db="EMBL/GenBank/DDBJ databases">
        <title>Aliifodinibius alkalisoli sp. nov., isolated from saline alkaline soil.</title>
        <authorList>
            <person name="Liu D."/>
            <person name="Zhang G."/>
        </authorList>
    </citation>
    <scope>NUCLEOTIDE SEQUENCE [LARGE SCALE GENOMIC DNA]</scope>
    <source>
        <strain evidence="2 3">WN023</strain>
    </source>
</reference>
<keyword evidence="1" id="KW-0732">Signal</keyword>
<feature type="chain" id="PRO_5013081625" description="DUF4142 domain-containing protein" evidence="1">
    <location>
        <begin position="28"/>
        <end position="199"/>
    </location>
</feature>
<dbReference type="EMBL" id="NSKE01000009">
    <property type="protein sequence ID" value="PAU93227.1"/>
    <property type="molecule type" value="Genomic_DNA"/>
</dbReference>
<name>A0A2A2G8R6_9BACT</name>
<evidence type="ECO:0000313" key="2">
    <source>
        <dbReference type="EMBL" id="PAU93227.1"/>
    </source>
</evidence>
<comment type="caution">
    <text evidence="2">The sequence shown here is derived from an EMBL/GenBank/DDBJ whole genome shotgun (WGS) entry which is preliminary data.</text>
</comment>
<feature type="signal peptide" evidence="1">
    <location>
        <begin position="1"/>
        <end position="27"/>
    </location>
</feature>
<dbReference type="AlphaFoldDB" id="A0A2A2G8R6"/>
<dbReference type="OrthoDB" id="2168082at2"/>
<dbReference type="InterPro" id="IPR045613">
    <property type="entry name" value="DUF6448"/>
</dbReference>
<evidence type="ECO:0000256" key="1">
    <source>
        <dbReference type="SAM" id="SignalP"/>
    </source>
</evidence>
<dbReference type="RefSeq" id="WP_095607154.1">
    <property type="nucleotide sequence ID" value="NZ_NSKE01000009.1"/>
</dbReference>
<evidence type="ECO:0000313" key="3">
    <source>
        <dbReference type="Proteomes" id="UP000218831"/>
    </source>
</evidence>
<gene>
    <name evidence="2" type="ORF">CK503_12445</name>
</gene>